<evidence type="ECO:0000313" key="4">
    <source>
        <dbReference type="Proteomes" id="UP000198672"/>
    </source>
</evidence>
<dbReference type="EMBL" id="FNOW01000051">
    <property type="protein sequence ID" value="SDY33797.1"/>
    <property type="molecule type" value="Genomic_DNA"/>
</dbReference>
<dbReference type="Pfam" id="PF13280">
    <property type="entry name" value="WYL"/>
    <property type="match status" value="1"/>
</dbReference>
<sequence>MNHDMLRRFAFIETRLLWCGGVTAGELAKGFGLARQNAQQSIKAYCQRHPGQMEYDRSRRRHVRTATFEAQYVQNNVSRFLDYQRAISQVAHFYEESEWCDIPFIDADTLIKPIYDSNGVQTVLEGLRQQAVVEIEYWSKTKTQTRLISPHHLVFADGRYHIRAYCHEALQYLDFVLTRVMTARLTKELWVSSDADKNWHLRKNLRFRINPNLPNSAQDAIRLDYIPTGENFLEFQGIRIALAYYIERRLCRKDWLFEIPLWEIIE</sequence>
<evidence type="ECO:0000259" key="2">
    <source>
        <dbReference type="Pfam" id="PF26109"/>
    </source>
</evidence>
<evidence type="ECO:0000313" key="3">
    <source>
        <dbReference type="EMBL" id="SDY33797.1"/>
    </source>
</evidence>
<dbReference type="Pfam" id="PF26109">
    <property type="entry name" value="WHD_BrxR"/>
    <property type="match status" value="1"/>
</dbReference>
<organism evidence="3 4">
    <name type="scientific">Allochromatium warmingii</name>
    <name type="common">Chromatium warmingii</name>
    <dbReference type="NCBI Taxonomy" id="61595"/>
    <lineage>
        <taxon>Bacteria</taxon>
        <taxon>Pseudomonadati</taxon>
        <taxon>Pseudomonadota</taxon>
        <taxon>Gammaproteobacteria</taxon>
        <taxon>Chromatiales</taxon>
        <taxon>Chromatiaceae</taxon>
        <taxon>Allochromatium</taxon>
    </lineage>
</organism>
<dbReference type="AlphaFoldDB" id="A0A1H3J1W0"/>
<accession>A0A1H3J1W0</accession>
<dbReference type="RefSeq" id="WP_091335059.1">
    <property type="nucleotide sequence ID" value="NZ_FNOW01000051.1"/>
</dbReference>
<name>A0A1H3J1W0_ALLWA</name>
<reference evidence="4" key="1">
    <citation type="submission" date="2016-10" db="EMBL/GenBank/DDBJ databases">
        <authorList>
            <person name="Varghese N."/>
            <person name="Submissions S."/>
        </authorList>
    </citation>
    <scope>NUCLEOTIDE SEQUENCE [LARGE SCALE GENOMIC DNA]</scope>
    <source>
        <strain evidence="4">DSM 173</strain>
    </source>
</reference>
<evidence type="ECO:0000259" key="1">
    <source>
        <dbReference type="Pfam" id="PF13280"/>
    </source>
</evidence>
<dbReference type="Proteomes" id="UP000198672">
    <property type="component" value="Unassembled WGS sequence"/>
</dbReference>
<gene>
    <name evidence="3" type="ORF">SAMN05421644_15114</name>
</gene>
<proteinExistence type="predicted"/>
<feature type="domain" description="WYL" evidence="1">
    <location>
        <begin position="121"/>
        <end position="184"/>
    </location>
</feature>
<dbReference type="InterPro" id="IPR026881">
    <property type="entry name" value="WYL_dom"/>
</dbReference>
<dbReference type="InterPro" id="IPR059019">
    <property type="entry name" value="WHD_CapW"/>
</dbReference>
<keyword evidence="4" id="KW-1185">Reference proteome</keyword>
<dbReference type="OrthoDB" id="6400324at2"/>
<protein>
    <submittedName>
        <fullName evidence="3">WYL domain-containing protein</fullName>
    </submittedName>
</protein>
<dbReference type="STRING" id="61595.SAMN05421644_15114"/>
<feature type="domain" description="DNA-binding transcriptional repressor CapW winged helix-turn-helix" evidence="2">
    <location>
        <begin position="4"/>
        <end position="83"/>
    </location>
</feature>
<dbReference type="PROSITE" id="PS52050">
    <property type="entry name" value="WYL"/>
    <property type="match status" value="1"/>
</dbReference>